<dbReference type="GO" id="GO:0046914">
    <property type="term" value="F:transition metal ion binding"/>
    <property type="evidence" value="ECO:0007669"/>
    <property type="project" value="InterPro"/>
</dbReference>
<evidence type="ECO:0000256" key="1">
    <source>
        <dbReference type="ARBA" id="ARBA00023004"/>
    </source>
</evidence>
<dbReference type="InterPro" id="IPR050536">
    <property type="entry name" value="DtxR_MntR_Metal-Reg"/>
</dbReference>
<name>A0A0F9BSD1_9ZZZZ</name>
<protein>
    <recommendedName>
        <fullName evidence="2">Ferrous iron transporter FeoA-like domain-containing protein</fullName>
    </recommendedName>
</protein>
<dbReference type="Pfam" id="PF02742">
    <property type="entry name" value="Fe_dep_repr_C"/>
    <property type="match status" value="1"/>
</dbReference>
<keyword evidence="1" id="KW-0408">Iron</keyword>
<accession>A0A0F9BSD1</accession>
<dbReference type="AlphaFoldDB" id="A0A0F9BSD1"/>
<dbReference type="SUPFAM" id="SSF50037">
    <property type="entry name" value="C-terminal domain of transcriptional repressors"/>
    <property type="match status" value="1"/>
</dbReference>
<dbReference type="InterPro" id="IPR036421">
    <property type="entry name" value="Fe_dep_repressor_sf"/>
</dbReference>
<reference evidence="3" key="1">
    <citation type="journal article" date="2015" name="Nature">
        <title>Complex archaea that bridge the gap between prokaryotes and eukaryotes.</title>
        <authorList>
            <person name="Spang A."/>
            <person name="Saw J.H."/>
            <person name="Jorgensen S.L."/>
            <person name="Zaremba-Niedzwiedzka K."/>
            <person name="Martijn J."/>
            <person name="Lind A.E."/>
            <person name="van Eijk R."/>
            <person name="Schleper C."/>
            <person name="Guy L."/>
            <person name="Ettema T.J."/>
        </authorList>
    </citation>
    <scope>NUCLEOTIDE SEQUENCE</scope>
</reference>
<dbReference type="Gene3D" id="1.10.10.10">
    <property type="entry name" value="Winged helix-like DNA-binding domain superfamily/Winged helix DNA-binding domain"/>
    <property type="match status" value="1"/>
</dbReference>
<dbReference type="GO" id="GO:0046983">
    <property type="term" value="F:protein dimerization activity"/>
    <property type="evidence" value="ECO:0007669"/>
    <property type="project" value="InterPro"/>
</dbReference>
<dbReference type="InterPro" id="IPR007167">
    <property type="entry name" value="Fe-transptr_FeoA-like"/>
</dbReference>
<dbReference type="SUPFAM" id="SSF47979">
    <property type="entry name" value="Iron-dependent repressor protein, dimerization domain"/>
    <property type="match status" value="1"/>
</dbReference>
<dbReference type="InterPro" id="IPR001367">
    <property type="entry name" value="Fe_dep_repressor"/>
</dbReference>
<dbReference type="InterPro" id="IPR038157">
    <property type="entry name" value="FeoA_core_dom"/>
</dbReference>
<organism evidence="3">
    <name type="scientific">marine sediment metagenome</name>
    <dbReference type="NCBI Taxonomy" id="412755"/>
    <lineage>
        <taxon>unclassified sequences</taxon>
        <taxon>metagenomes</taxon>
        <taxon>ecological metagenomes</taxon>
    </lineage>
</organism>
<dbReference type="Gene3D" id="2.30.30.90">
    <property type="match status" value="1"/>
</dbReference>
<gene>
    <name evidence="3" type="ORF">LCGC14_2492230</name>
</gene>
<dbReference type="InterPro" id="IPR008988">
    <property type="entry name" value="Transcriptional_repressor_C"/>
</dbReference>
<dbReference type="Pfam" id="PF04023">
    <property type="entry name" value="FeoA"/>
    <property type="match status" value="1"/>
</dbReference>
<proteinExistence type="predicted"/>
<dbReference type="PANTHER" id="PTHR33238:SF7">
    <property type="entry name" value="IRON-DEPENDENT TRANSCRIPTIONAL REGULATOR"/>
    <property type="match status" value="1"/>
</dbReference>
<dbReference type="InterPro" id="IPR022689">
    <property type="entry name" value="Iron_dep_repressor"/>
</dbReference>
<evidence type="ECO:0000259" key="2">
    <source>
        <dbReference type="SMART" id="SM00899"/>
    </source>
</evidence>
<feature type="domain" description="Ferrous iron transporter FeoA-like" evidence="2">
    <location>
        <begin position="144"/>
        <end position="214"/>
    </location>
</feature>
<dbReference type="PANTHER" id="PTHR33238">
    <property type="entry name" value="IRON (METAL) DEPENDENT REPRESSOR, DTXR FAMILY"/>
    <property type="match status" value="1"/>
</dbReference>
<dbReference type="EMBL" id="LAZR01039533">
    <property type="protein sequence ID" value="KKL16772.1"/>
    <property type="molecule type" value="Genomic_DNA"/>
</dbReference>
<comment type="caution">
    <text evidence="3">The sequence shown here is derived from an EMBL/GenBank/DDBJ whole genome shotgun (WGS) entry which is preliminary data.</text>
</comment>
<dbReference type="InterPro" id="IPR036388">
    <property type="entry name" value="WH-like_DNA-bd_sf"/>
</dbReference>
<evidence type="ECO:0000313" key="3">
    <source>
        <dbReference type="EMBL" id="KKL16772.1"/>
    </source>
</evidence>
<dbReference type="SMART" id="SM00529">
    <property type="entry name" value="HTH_DTXR"/>
    <property type="match status" value="1"/>
</dbReference>
<dbReference type="GO" id="GO:0003700">
    <property type="term" value="F:DNA-binding transcription factor activity"/>
    <property type="evidence" value="ECO:0007669"/>
    <property type="project" value="InterPro"/>
</dbReference>
<dbReference type="SMART" id="SM00899">
    <property type="entry name" value="FeoA"/>
    <property type="match status" value="1"/>
</dbReference>
<sequence>MNRKREKDEHIERLYYMKEDGTDLISALKSTMNENYDAAIIDELSSEDIVQLSQDSNTIALTEKGTGYARQLIRAHRLAERLLYDVLGSDFESGACEFEHIVTPELVDSICIVLGHPKACPHGSPIPQGQCCKESCRTAQSSVVPLVELEVGQSARVAYINCKSDQQLHKIDSLCIRPGAIATLHQRYPSYVIECEGSNIAMDEQIASSISVWRDPRHSRTGA</sequence>